<accession>A0A1S2PPM3</accession>
<proteinExistence type="predicted"/>
<keyword evidence="2" id="KW-1185">Reference proteome</keyword>
<dbReference type="AlphaFoldDB" id="A0A1S2PPM3"/>
<evidence type="ECO:0000313" key="2">
    <source>
        <dbReference type="Proteomes" id="UP000179642"/>
    </source>
</evidence>
<reference evidence="1 2" key="1">
    <citation type="submission" date="2016-10" db="EMBL/GenBank/DDBJ databases">
        <title>Genome sequence of Streptomyces sp. MUSC 1.</title>
        <authorList>
            <person name="Lee L.-H."/>
            <person name="Ser H.-L."/>
            <person name="Law J.W.-F."/>
        </authorList>
    </citation>
    <scope>NUCLEOTIDE SEQUENCE [LARGE SCALE GENOMIC DNA]</scope>
    <source>
        <strain evidence="1 2">MUSC 1</strain>
    </source>
</reference>
<organism evidence="1 2">
    <name type="scientific">Streptomyces monashensis</name>
    <dbReference type="NCBI Taxonomy" id="1678012"/>
    <lineage>
        <taxon>Bacteria</taxon>
        <taxon>Bacillati</taxon>
        <taxon>Actinomycetota</taxon>
        <taxon>Actinomycetes</taxon>
        <taxon>Kitasatosporales</taxon>
        <taxon>Streptomycetaceae</taxon>
        <taxon>Streptomyces</taxon>
    </lineage>
</organism>
<dbReference type="EMBL" id="MLYO01000065">
    <property type="protein sequence ID" value="OIJ95335.1"/>
    <property type="molecule type" value="Genomic_DNA"/>
</dbReference>
<protein>
    <submittedName>
        <fullName evidence="1">Uncharacterized protein</fullName>
    </submittedName>
</protein>
<sequence length="145" mass="13963">MMDAGEHGVNERPLAGGDGAVGAIGGLHQGGHLGGLEDGQAGLVAYVGAQAPVEGVVEDEALAVCPDAEGVQGVEVPAGGTDGAAVVVEPGEGVGVVGAPGADAVAGEPSGRLVAARRGPSASISSMKMRMIDGGMRASPTRSRT</sequence>
<evidence type="ECO:0000313" key="1">
    <source>
        <dbReference type="EMBL" id="OIJ95335.1"/>
    </source>
</evidence>
<gene>
    <name evidence="1" type="ORF">BIV23_34825</name>
</gene>
<comment type="caution">
    <text evidence="1">The sequence shown here is derived from an EMBL/GenBank/DDBJ whole genome shotgun (WGS) entry which is preliminary data.</text>
</comment>
<dbReference type="Proteomes" id="UP000179642">
    <property type="component" value="Unassembled WGS sequence"/>
</dbReference>
<name>A0A1S2PPM3_9ACTN</name>